<dbReference type="InterPro" id="IPR038488">
    <property type="entry name" value="Integrase_DNA-bd_sf"/>
</dbReference>
<dbReference type="PANTHER" id="PTHR30629:SF2">
    <property type="entry name" value="PROPHAGE INTEGRASE INTS-RELATED"/>
    <property type="match status" value="1"/>
</dbReference>
<comment type="caution">
    <text evidence="4">The sequence shown here is derived from an EMBL/GenBank/DDBJ whole genome shotgun (WGS) entry which is preliminary data.</text>
</comment>
<dbReference type="AlphaFoldDB" id="A0A7J0BQM1"/>
<evidence type="ECO:0000259" key="3">
    <source>
        <dbReference type="Pfam" id="PF13356"/>
    </source>
</evidence>
<dbReference type="PANTHER" id="PTHR30629">
    <property type="entry name" value="PROPHAGE INTEGRASE"/>
    <property type="match status" value="1"/>
</dbReference>
<evidence type="ECO:0000313" key="4">
    <source>
        <dbReference type="EMBL" id="GFM35958.1"/>
    </source>
</evidence>
<accession>A0A7J0BQM1</accession>
<dbReference type="InterPro" id="IPR050808">
    <property type="entry name" value="Phage_Integrase"/>
</dbReference>
<evidence type="ECO:0000256" key="2">
    <source>
        <dbReference type="ARBA" id="ARBA00022908"/>
    </source>
</evidence>
<keyword evidence="5" id="KW-1185">Reference proteome</keyword>
<evidence type="ECO:0000313" key="5">
    <source>
        <dbReference type="Proteomes" id="UP000503820"/>
    </source>
</evidence>
<dbReference type="Pfam" id="PF13356">
    <property type="entry name" value="Arm-DNA-bind_3"/>
    <property type="match status" value="1"/>
</dbReference>
<reference evidence="4 5" key="1">
    <citation type="submission" date="2020-05" db="EMBL/GenBank/DDBJ databases">
        <title>Draft genome sequence of Desulfovibrio psychrotolerans JS1T.</title>
        <authorList>
            <person name="Ueno A."/>
            <person name="Tamazawa S."/>
            <person name="Tamamura S."/>
            <person name="Murakami T."/>
            <person name="Kiyama T."/>
            <person name="Inomata H."/>
            <person name="Amano Y."/>
            <person name="Miyakawa K."/>
            <person name="Tamaki H."/>
            <person name="Naganuma T."/>
            <person name="Kaneko K."/>
        </authorList>
    </citation>
    <scope>NUCLEOTIDE SEQUENCE [LARGE SCALE GENOMIC DNA]</scope>
    <source>
        <strain evidence="4 5">JS1</strain>
    </source>
</reference>
<proteinExistence type="inferred from homology"/>
<evidence type="ECO:0000256" key="1">
    <source>
        <dbReference type="ARBA" id="ARBA00008857"/>
    </source>
</evidence>
<comment type="similarity">
    <text evidence="1">Belongs to the 'phage' integrase family.</text>
</comment>
<dbReference type="Gene3D" id="3.30.160.390">
    <property type="entry name" value="Integrase, DNA-binding domain"/>
    <property type="match status" value="1"/>
</dbReference>
<organism evidence="4 5">
    <name type="scientific">Desulfovibrio psychrotolerans</name>
    <dbReference type="NCBI Taxonomy" id="415242"/>
    <lineage>
        <taxon>Bacteria</taxon>
        <taxon>Pseudomonadati</taxon>
        <taxon>Thermodesulfobacteriota</taxon>
        <taxon>Desulfovibrionia</taxon>
        <taxon>Desulfovibrionales</taxon>
        <taxon>Desulfovibrionaceae</taxon>
        <taxon>Desulfovibrio</taxon>
    </lineage>
</organism>
<dbReference type="EMBL" id="BLVP01000002">
    <property type="protein sequence ID" value="GFM35958.1"/>
    <property type="molecule type" value="Genomic_DNA"/>
</dbReference>
<dbReference type="Proteomes" id="UP000503820">
    <property type="component" value="Unassembled WGS sequence"/>
</dbReference>
<gene>
    <name evidence="4" type="ORF">DSM19430T_06420</name>
</gene>
<name>A0A7J0BQM1_9BACT</name>
<dbReference type="GO" id="GO:0015074">
    <property type="term" value="P:DNA integration"/>
    <property type="evidence" value="ECO:0007669"/>
    <property type="project" value="UniProtKB-KW"/>
</dbReference>
<sequence>MALTAKRIETAKSQDKMYRITDSDGLCLEVPPKGKKRWRFRYIFAGKRGMLSLGTYPEISLQEVERKETTFVSWLPRG</sequence>
<feature type="domain" description="Integrase DNA-binding" evidence="3">
    <location>
        <begin position="3"/>
        <end position="68"/>
    </location>
</feature>
<protein>
    <recommendedName>
        <fullName evidence="3">Integrase DNA-binding domain-containing protein</fullName>
    </recommendedName>
</protein>
<dbReference type="InterPro" id="IPR025166">
    <property type="entry name" value="Integrase_DNA_bind_dom"/>
</dbReference>
<keyword evidence="2" id="KW-0229">DNA integration</keyword>